<dbReference type="PANTHER" id="PTHR30250:SF11">
    <property type="entry name" value="O-ANTIGEN TRANSPORTER-RELATED"/>
    <property type="match status" value="1"/>
</dbReference>
<comment type="subcellular location">
    <subcellularLocation>
        <location evidence="1">Cell membrane</location>
        <topology evidence="1">Multi-pass membrane protein</topology>
    </subcellularLocation>
</comment>
<feature type="transmembrane region" description="Helical" evidence="6">
    <location>
        <begin position="321"/>
        <end position="339"/>
    </location>
</feature>
<feature type="transmembrane region" description="Helical" evidence="6">
    <location>
        <begin position="211"/>
        <end position="232"/>
    </location>
</feature>
<dbReference type="InterPro" id="IPR050833">
    <property type="entry name" value="Poly_Biosynth_Transport"/>
</dbReference>
<evidence type="ECO:0000313" key="8">
    <source>
        <dbReference type="Proteomes" id="UP000598146"/>
    </source>
</evidence>
<keyword evidence="8" id="KW-1185">Reference proteome</keyword>
<name>A0A931C6U7_9ACTN</name>
<dbReference type="GO" id="GO:0005886">
    <property type="term" value="C:plasma membrane"/>
    <property type="evidence" value="ECO:0007669"/>
    <property type="project" value="UniProtKB-SubCell"/>
</dbReference>
<reference evidence="7" key="1">
    <citation type="submission" date="2020-11" db="EMBL/GenBank/DDBJ databases">
        <title>Isolation and identification of active actinomycetes.</title>
        <authorList>
            <person name="Sun X."/>
        </authorList>
    </citation>
    <scope>NUCLEOTIDE SEQUENCE</scope>
    <source>
        <strain evidence="7">NEAU-A11</strain>
    </source>
</reference>
<dbReference type="RefSeq" id="WP_196414231.1">
    <property type="nucleotide sequence ID" value="NZ_JADQTO010000005.1"/>
</dbReference>
<evidence type="ECO:0000256" key="6">
    <source>
        <dbReference type="SAM" id="Phobius"/>
    </source>
</evidence>
<dbReference type="Proteomes" id="UP000598146">
    <property type="component" value="Unassembled WGS sequence"/>
</dbReference>
<dbReference type="AlphaFoldDB" id="A0A931C6U7"/>
<evidence type="ECO:0000256" key="4">
    <source>
        <dbReference type="ARBA" id="ARBA00022989"/>
    </source>
</evidence>
<sequence>MTSILLGAAAGHGLVLASSPILTRLYDPSDFGALTVFTALAGILAAVSTLRLEAAIPLPRQDADAAAVAWAALCAVGGLSVALAVVAGLSGGPVSRALNAEALHRLWWLLPVTVLAIGVSQVLSAWMVRERRYSALGVRNAAQGFGQTLAQTVTGVLGLRPLGLLIGVAAGRLAGCGGLASRHGLLRQPKVTGRQMAEIVRRYRRFPLMSTWSALFNSVGLHGPLLILAAAYGQVAIGLAGLTVRVLAMPVALIGQAVATHYLGEASALVRAGTTSLHRTLTRTAGRLLLVGVVPAGVLLLFGPPLFGAVFGSAWTPSGEYARVLALGCLAQFVVNPVSQTLNVLERQGQQLRWDVARSVLTLGGVLACAATGVPIIVALLLLSGSHVVAYGWLYLYCARAAARHDAACASAPETPVRCRG</sequence>
<feature type="transmembrane region" description="Helical" evidence="6">
    <location>
        <begin position="285"/>
        <end position="315"/>
    </location>
</feature>
<dbReference type="Pfam" id="PF13440">
    <property type="entry name" value="Polysacc_synt_3"/>
    <property type="match status" value="1"/>
</dbReference>
<feature type="transmembrane region" description="Helical" evidence="6">
    <location>
        <begin position="33"/>
        <end position="53"/>
    </location>
</feature>
<feature type="transmembrane region" description="Helical" evidence="6">
    <location>
        <begin position="244"/>
        <end position="264"/>
    </location>
</feature>
<evidence type="ECO:0000256" key="5">
    <source>
        <dbReference type="ARBA" id="ARBA00023136"/>
    </source>
</evidence>
<gene>
    <name evidence="7" type="ORF">I4J89_13385</name>
</gene>
<feature type="transmembrane region" description="Helical" evidence="6">
    <location>
        <begin position="106"/>
        <end position="128"/>
    </location>
</feature>
<evidence type="ECO:0000256" key="1">
    <source>
        <dbReference type="ARBA" id="ARBA00004651"/>
    </source>
</evidence>
<organism evidence="7 8">
    <name type="scientific">Actinoplanes aureus</name>
    <dbReference type="NCBI Taxonomy" id="2792083"/>
    <lineage>
        <taxon>Bacteria</taxon>
        <taxon>Bacillati</taxon>
        <taxon>Actinomycetota</taxon>
        <taxon>Actinomycetes</taxon>
        <taxon>Micromonosporales</taxon>
        <taxon>Micromonosporaceae</taxon>
        <taxon>Actinoplanes</taxon>
    </lineage>
</organism>
<dbReference type="PANTHER" id="PTHR30250">
    <property type="entry name" value="PST FAMILY PREDICTED COLANIC ACID TRANSPORTER"/>
    <property type="match status" value="1"/>
</dbReference>
<evidence type="ECO:0000313" key="7">
    <source>
        <dbReference type="EMBL" id="MBG0562457.1"/>
    </source>
</evidence>
<keyword evidence="3 6" id="KW-0812">Transmembrane</keyword>
<evidence type="ECO:0000256" key="3">
    <source>
        <dbReference type="ARBA" id="ARBA00022692"/>
    </source>
</evidence>
<protein>
    <submittedName>
        <fullName evidence="7">Lipopolysaccharide biosynthesis protein</fullName>
    </submittedName>
</protein>
<comment type="caution">
    <text evidence="7">The sequence shown here is derived from an EMBL/GenBank/DDBJ whole genome shotgun (WGS) entry which is preliminary data.</text>
</comment>
<accession>A0A931C6U7</accession>
<keyword evidence="2" id="KW-1003">Cell membrane</keyword>
<evidence type="ECO:0000256" key="2">
    <source>
        <dbReference type="ARBA" id="ARBA00022475"/>
    </source>
</evidence>
<proteinExistence type="predicted"/>
<feature type="transmembrane region" description="Helical" evidence="6">
    <location>
        <begin position="360"/>
        <end position="383"/>
    </location>
</feature>
<keyword evidence="4 6" id="KW-1133">Transmembrane helix</keyword>
<dbReference type="EMBL" id="JADQTO010000005">
    <property type="protein sequence ID" value="MBG0562457.1"/>
    <property type="molecule type" value="Genomic_DNA"/>
</dbReference>
<feature type="transmembrane region" description="Helical" evidence="6">
    <location>
        <begin position="65"/>
        <end position="86"/>
    </location>
</feature>
<keyword evidence="5 6" id="KW-0472">Membrane</keyword>